<evidence type="ECO:0000313" key="3">
    <source>
        <dbReference type="Proteomes" id="UP001153076"/>
    </source>
</evidence>
<gene>
    <name evidence="2" type="ORF">Cgig2_007976</name>
</gene>
<name>A0A9Q1GFQ2_9CARY</name>
<evidence type="ECO:0000256" key="1">
    <source>
        <dbReference type="SAM" id="MobiDB-lite"/>
    </source>
</evidence>
<feature type="compositionally biased region" description="Basic and acidic residues" evidence="1">
    <location>
        <begin position="151"/>
        <end position="165"/>
    </location>
</feature>
<dbReference type="EMBL" id="JAKOGI010005523">
    <property type="protein sequence ID" value="KAJ8419305.1"/>
    <property type="molecule type" value="Genomic_DNA"/>
</dbReference>
<sequence length="193" mass="21358">MNFMTTMTDTILQQVIGQVKKTMEAVNLARPLPTLDYVPTAGCEPSHRHAPLGRNIEVTKWEGLSERNGQSRDINHDRSMGVDPLQTRRATPSRLANSATISTPTLERESLGESILLSVAQLGSVLVVLPHEGPPLHQESKKPTNGSKGKPHAEDFKKALHELADKGQLGRFLNRGPRFLHKEHKPACTEPRE</sequence>
<feature type="compositionally biased region" description="Polar residues" evidence="1">
    <location>
        <begin position="88"/>
        <end position="97"/>
    </location>
</feature>
<dbReference type="Proteomes" id="UP001153076">
    <property type="component" value="Unassembled WGS sequence"/>
</dbReference>
<feature type="region of interest" description="Disordered" evidence="1">
    <location>
        <begin position="131"/>
        <end position="193"/>
    </location>
</feature>
<comment type="caution">
    <text evidence="2">The sequence shown here is derived from an EMBL/GenBank/DDBJ whole genome shotgun (WGS) entry which is preliminary data.</text>
</comment>
<evidence type="ECO:0000313" key="2">
    <source>
        <dbReference type="EMBL" id="KAJ8419305.1"/>
    </source>
</evidence>
<proteinExistence type="predicted"/>
<accession>A0A9Q1GFQ2</accession>
<protein>
    <submittedName>
        <fullName evidence="2">Uncharacterized protein</fullName>
    </submittedName>
</protein>
<reference evidence="2" key="1">
    <citation type="submission" date="2022-04" db="EMBL/GenBank/DDBJ databases">
        <title>Carnegiea gigantea Genome sequencing and assembly v2.</title>
        <authorList>
            <person name="Copetti D."/>
            <person name="Sanderson M.J."/>
            <person name="Burquez A."/>
            <person name="Wojciechowski M.F."/>
        </authorList>
    </citation>
    <scope>NUCLEOTIDE SEQUENCE</scope>
    <source>
        <strain evidence="2">SGP5-SGP5p</strain>
        <tissue evidence="2">Aerial part</tissue>
    </source>
</reference>
<feature type="compositionally biased region" description="Basic and acidic residues" evidence="1">
    <location>
        <begin position="63"/>
        <end position="80"/>
    </location>
</feature>
<dbReference type="AlphaFoldDB" id="A0A9Q1GFQ2"/>
<keyword evidence="3" id="KW-1185">Reference proteome</keyword>
<organism evidence="2 3">
    <name type="scientific">Carnegiea gigantea</name>
    <dbReference type="NCBI Taxonomy" id="171969"/>
    <lineage>
        <taxon>Eukaryota</taxon>
        <taxon>Viridiplantae</taxon>
        <taxon>Streptophyta</taxon>
        <taxon>Embryophyta</taxon>
        <taxon>Tracheophyta</taxon>
        <taxon>Spermatophyta</taxon>
        <taxon>Magnoliopsida</taxon>
        <taxon>eudicotyledons</taxon>
        <taxon>Gunneridae</taxon>
        <taxon>Pentapetalae</taxon>
        <taxon>Caryophyllales</taxon>
        <taxon>Cactineae</taxon>
        <taxon>Cactaceae</taxon>
        <taxon>Cactoideae</taxon>
        <taxon>Echinocereeae</taxon>
        <taxon>Carnegiea</taxon>
    </lineage>
</organism>
<feature type="region of interest" description="Disordered" evidence="1">
    <location>
        <begin position="63"/>
        <end position="97"/>
    </location>
</feature>